<dbReference type="PANTHER" id="PTHR23272">
    <property type="entry name" value="BED FINGER-RELATED"/>
    <property type="match status" value="1"/>
</dbReference>
<dbReference type="Gramene" id="EOX94307">
    <property type="protein sequence ID" value="EOX94307"/>
    <property type="gene ID" value="TCM_003896"/>
</dbReference>
<sequence length="126" mass="15279">MFVKFEKYWFEFSLILAIAVIFDSRYKIQFVRWSYTKLYGSNSVEFKKVKDHLFALYDEYAVKVLNTPSYLNDIHFDGKKVQKGKKEFLKEFDNFQREFGTVKNKSQLEQYLDERRIETTIELDIL</sequence>
<dbReference type="GO" id="GO:0003677">
    <property type="term" value="F:DNA binding"/>
    <property type="evidence" value="ECO:0007669"/>
    <property type="project" value="InterPro"/>
</dbReference>
<keyword evidence="3" id="KW-1185">Reference proteome</keyword>
<dbReference type="AlphaFoldDB" id="A0A061DPG2"/>
<dbReference type="InParanoid" id="A0A061DPG2"/>
<dbReference type="PANTHER" id="PTHR23272:SF167">
    <property type="entry name" value="ZINC FINGER BED DOMAIN-CONTAINING PROTEIN RICESLEEPER 2-LIKE"/>
    <property type="match status" value="1"/>
</dbReference>
<dbReference type="Proteomes" id="UP000026915">
    <property type="component" value="Chromosome 1"/>
</dbReference>
<dbReference type="EMBL" id="CM001879">
    <property type="protein sequence ID" value="EOX94307.1"/>
    <property type="molecule type" value="Genomic_DNA"/>
</dbReference>
<evidence type="ECO:0000259" key="1">
    <source>
        <dbReference type="Pfam" id="PF14372"/>
    </source>
</evidence>
<evidence type="ECO:0000313" key="3">
    <source>
        <dbReference type="Proteomes" id="UP000026915"/>
    </source>
</evidence>
<feature type="domain" description="hAT-like transposase RNase-H fold" evidence="1">
    <location>
        <begin position="1"/>
        <end position="60"/>
    </location>
</feature>
<gene>
    <name evidence="2" type="ORF">TCM_003896</name>
</gene>
<reference evidence="2 3" key="1">
    <citation type="journal article" date="2013" name="Genome Biol.">
        <title>The genome sequence of the most widely cultivated cacao type and its use to identify candidate genes regulating pod color.</title>
        <authorList>
            <person name="Motamayor J.C."/>
            <person name="Mockaitis K."/>
            <person name="Schmutz J."/>
            <person name="Haiminen N."/>
            <person name="Iii D.L."/>
            <person name="Cornejo O."/>
            <person name="Findley S.D."/>
            <person name="Zheng P."/>
            <person name="Utro F."/>
            <person name="Royaert S."/>
            <person name="Saski C."/>
            <person name="Jenkins J."/>
            <person name="Podicheti R."/>
            <person name="Zhao M."/>
            <person name="Scheffler B.E."/>
            <person name="Stack J.C."/>
            <person name="Feltus F.A."/>
            <person name="Mustiga G.M."/>
            <person name="Amores F."/>
            <person name="Phillips W."/>
            <person name="Marelli J.P."/>
            <person name="May G.D."/>
            <person name="Shapiro H."/>
            <person name="Ma J."/>
            <person name="Bustamante C.D."/>
            <person name="Schnell R.J."/>
            <person name="Main D."/>
            <person name="Gilbert D."/>
            <person name="Parida L."/>
            <person name="Kuhn D.N."/>
        </authorList>
    </citation>
    <scope>NUCLEOTIDE SEQUENCE [LARGE SCALE GENOMIC DNA]</scope>
    <source>
        <strain evidence="3">cv. Matina 1-6</strain>
    </source>
</reference>
<organism evidence="2 3">
    <name type="scientific">Theobroma cacao</name>
    <name type="common">Cacao</name>
    <name type="synonym">Cocoa</name>
    <dbReference type="NCBI Taxonomy" id="3641"/>
    <lineage>
        <taxon>Eukaryota</taxon>
        <taxon>Viridiplantae</taxon>
        <taxon>Streptophyta</taxon>
        <taxon>Embryophyta</taxon>
        <taxon>Tracheophyta</taxon>
        <taxon>Spermatophyta</taxon>
        <taxon>Magnoliopsida</taxon>
        <taxon>eudicotyledons</taxon>
        <taxon>Gunneridae</taxon>
        <taxon>Pentapetalae</taxon>
        <taxon>rosids</taxon>
        <taxon>malvids</taxon>
        <taxon>Malvales</taxon>
        <taxon>Malvaceae</taxon>
        <taxon>Byttnerioideae</taxon>
        <taxon>Theobroma</taxon>
    </lineage>
</organism>
<protein>
    <recommendedName>
        <fullName evidence="1">hAT-like transposase RNase-H fold domain-containing protein</fullName>
    </recommendedName>
</protein>
<dbReference type="InterPro" id="IPR025525">
    <property type="entry name" value="hAT-like_transposase_RNase-H"/>
</dbReference>
<dbReference type="OMA" id="NDIHFDG"/>
<dbReference type="HOGENOM" id="CLU_1985620_0_0_1"/>
<dbReference type="Pfam" id="PF14372">
    <property type="entry name" value="hAT-like_RNase-H"/>
    <property type="match status" value="1"/>
</dbReference>
<accession>A0A061DPG2</accession>
<evidence type="ECO:0000313" key="2">
    <source>
        <dbReference type="EMBL" id="EOX94307.1"/>
    </source>
</evidence>
<name>A0A061DPG2_THECC</name>
<proteinExistence type="predicted"/>
<dbReference type="eggNOG" id="KOG1121">
    <property type="taxonomic scope" value="Eukaryota"/>
</dbReference>